<dbReference type="Proteomes" id="UP000182126">
    <property type="component" value="Chromosome I"/>
</dbReference>
<dbReference type="GeneID" id="36299890"/>
<dbReference type="GO" id="GO:0030288">
    <property type="term" value="C:outer membrane-bounded periplasmic space"/>
    <property type="evidence" value="ECO:0007669"/>
    <property type="project" value="TreeGrafter"/>
</dbReference>
<evidence type="ECO:0000313" key="3">
    <source>
        <dbReference type="Proteomes" id="UP000182126"/>
    </source>
</evidence>
<accession>A0A1H1TNV2</accession>
<dbReference type="GO" id="GO:0030975">
    <property type="term" value="F:thiamine binding"/>
    <property type="evidence" value="ECO:0007669"/>
    <property type="project" value="TreeGrafter"/>
</dbReference>
<dbReference type="RefSeq" id="WP_060921318.1">
    <property type="nucleotide sequence ID" value="NZ_JBFBMG010000002.1"/>
</dbReference>
<proteinExistence type="predicted"/>
<protein>
    <submittedName>
        <fullName evidence="2">Iron(III) transport system substrate-binding protein</fullName>
    </submittedName>
</protein>
<dbReference type="GO" id="GO:0015888">
    <property type="term" value="P:thiamine transport"/>
    <property type="evidence" value="ECO:0007669"/>
    <property type="project" value="TreeGrafter"/>
</dbReference>
<dbReference type="GO" id="GO:0030976">
    <property type="term" value="F:thiamine pyrophosphate binding"/>
    <property type="evidence" value="ECO:0007669"/>
    <property type="project" value="TreeGrafter"/>
</dbReference>
<dbReference type="PANTHER" id="PTHR30006">
    <property type="entry name" value="THIAMINE-BINDING PERIPLASMIC PROTEIN-RELATED"/>
    <property type="match status" value="1"/>
</dbReference>
<keyword evidence="1" id="KW-0732">Signal</keyword>
<evidence type="ECO:0000256" key="1">
    <source>
        <dbReference type="ARBA" id="ARBA00022729"/>
    </source>
</evidence>
<dbReference type="PANTHER" id="PTHR30006:SF2">
    <property type="entry name" value="ABC TRANSPORTER SUBSTRATE-BINDING PROTEIN"/>
    <property type="match status" value="1"/>
</dbReference>
<dbReference type="AlphaFoldDB" id="A0A1H1TNV2"/>
<reference evidence="2 3" key="1">
    <citation type="submission" date="2016-10" db="EMBL/GenBank/DDBJ databases">
        <authorList>
            <person name="de Groot N.N."/>
        </authorList>
    </citation>
    <scope>NUCLEOTIDE SEQUENCE [LARGE SCALE GENOMIC DNA]</scope>
    <source>
        <strain evidence="2 3">DSM 15019</strain>
    </source>
</reference>
<evidence type="ECO:0000313" key="2">
    <source>
        <dbReference type="EMBL" id="SDS61741.1"/>
    </source>
</evidence>
<dbReference type="Pfam" id="PF13343">
    <property type="entry name" value="SBP_bac_6"/>
    <property type="match status" value="1"/>
</dbReference>
<dbReference type="EMBL" id="LT629770">
    <property type="protein sequence ID" value="SDS61741.1"/>
    <property type="molecule type" value="Genomic_DNA"/>
</dbReference>
<name>A0A1H1TNV2_9MICO</name>
<dbReference type="PROSITE" id="PS51257">
    <property type="entry name" value="PROKAR_LIPOPROTEIN"/>
    <property type="match status" value="1"/>
</dbReference>
<sequence>MADRQQRRWALIGLTAAAAIALTGCTAGGDGDADGGGSDSGSGDTLIVYTNSNSDGRGEWITEKAADAGIDIEIVGLGGADLTNRIIAEKNNPVGDVVFGLNNMFFEQLKTEEAITAYEPSWSGEVPADAGDPKDGAFWPLVEQAIVTVYDENRISDAPTDPDDLYTDEEYAGRYEVNPALGQATPQLVLASMLTRHLDEDGDLGVSDEGWDLVKSYYANGSPAVEGTDLYARITRDEVDYGVLPSSGISARDEEYGTSTGMIVPEYGVPYVTEQIAQINGTDNEDKAQEFIDWFGSAEVQGEFAAEFNAMPVNEGAVEKANPEVVELMGTLDRQDIDFGFVSENLGAWVEKVTLEYIG</sequence>
<dbReference type="CDD" id="cd13551">
    <property type="entry name" value="PBP2_Fbp_like_5"/>
    <property type="match status" value="1"/>
</dbReference>
<dbReference type="eggNOG" id="COG1840">
    <property type="taxonomic scope" value="Bacteria"/>
</dbReference>
<dbReference type="SUPFAM" id="SSF53850">
    <property type="entry name" value="Periplasmic binding protein-like II"/>
    <property type="match status" value="1"/>
</dbReference>
<organism evidence="2 3">
    <name type="scientific">Microbacterium paraoxydans</name>
    <dbReference type="NCBI Taxonomy" id="199592"/>
    <lineage>
        <taxon>Bacteria</taxon>
        <taxon>Bacillati</taxon>
        <taxon>Actinomycetota</taxon>
        <taxon>Actinomycetes</taxon>
        <taxon>Micrococcales</taxon>
        <taxon>Microbacteriaceae</taxon>
        <taxon>Microbacterium</taxon>
    </lineage>
</organism>
<gene>
    <name evidence="2" type="ORF">SAMN04489809_2261</name>
</gene>
<dbReference type="Gene3D" id="3.40.190.10">
    <property type="entry name" value="Periplasmic binding protein-like II"/>
    <property type="match status" value="2"/>
</dbReference>